<dbReference type="EMBL" id="CP110615">
    <property type="protein sequence ID" value="UZJ25537.1"/>
    <property type="molecule type" value="Genomic_DNA"/>
</dbReference>
<dbReference type="PANTHER" id="PTHR33392">
    <property type="entry name" value="POLYISOPRENYL-TEICHOIC ACID--PEPTIDOGLYCAN TEICHOIC ACID TRANSFERASE TAGU"/>
    <property type="match status" value="1"/>
</dbReference>
<evidence type="ECO:0000256" key="2">
    <source>
        <dbReference type="SAM" id="MobiDB-lite"/>
    </source>
</evidence>
<organism evidence="5 6">
    <name type="scientific">Rhodococcus antarcticus</name>
    <dbReference type="NCBI Taxonomy" id="2987751"/>
    <lineage>
        <taxon>Bacteria</taxon>
        <taxon>Bacillati</taxon>
        <taxon>Actinomycetota</taxon>
        <taxon>Actinomycetes</taxon>
        <taxon>Mycobacteriales</taxon>
        <taxon>Nocardiaceae</taxon>
        <taxon>Rhodococcus</taxon>
    </lineage>
</organism>
<protein>
    <submittedName>
        <fullName evidence="5">LCP family protein</fullName>
    </submittedName>
</protein>
<dbReference type="Pfam" id="PF13399">
    <property type="entry name" value="LytR_C"/>
    <property type="match status" value="1"/>
</dbReference>
<feature type="domain" description="Cell envelope-related transcriptional attenuator" evidence="3">
    <location>
        <begin position="91"/>
        <end position="260"/>
    </location>
</feature>
<accession>A0ABY6P1K8</accession>
<evidence type="ECO:0000313" key="6">
    <source>
        <dbReference type="Proteomes" id="UP001164965"/>
    </source>
</evidence>
<feature type="domain" description="LytR/CpsA/Psr regulator C-terminal" evidence="4">
    <location>
        <begin position="360"/>
        <end position="443"/>
    </location>
</feature>
<feature type="region of interest" description="Disordered" evidence="2">
    <location>
        <begin position="344"/>
        <end position="367"/>
    </location>
</feature>
<dbReference type="NCBIfam" id="TIGR00350">
    <property type="entry name" value="lytR_cpsA_psr"/>
    <property type="match status" value="1"/>
</dbReference>
<dbReference type="Gene3D" id="3.40.630.190">
    <property type="entry name" value="LCP protein"/>
    <property type="match status" value="1"/>
</dbReference>
<evidence type="ECO:0000259" key="4">
    <source>
        <dbReference type="Pfam" id="PF13399"/>
    </source>
</evidence>
<dbReference type="Gene3D" id="3.30.70.2390">
    <property type="match status" value="1"/>
</dbReference>
<comment type="similarity">
    <text evidence="1">Belongs to the LytR/CpsA/Psr (LCP) family.</text>
</comment>
<dbReference type="RefSeq" id="WP_265383641.1">
    <property type="nucleotide sequence ID" value="NZ_CP110615.1"/>
</dbReference>
<sequence>MLGRSLVALASVLVLAVTGTAWRTIDTLTSQLATTSALDLGPSMSGDGGAPADGATDILLVGTDSRADAQGNPLSPDELALLRAGDVATTNTDTIILVRVPNDGSSATAVSIPRDSFVDVPGQGRKKINGAYGTAKAQRADELVRQGTNQVDAEAPSTEAGRTALVATVQELTGVTVDHYAEIGLLGFVLLTDAVDGVPVCLAAATSDPFSGADFPAGVQTLSGADALSFVRQRKNLPRGDLDRITRQQVFMASLAKKVLSAGTLTSPGALGQLSAAVQRSVVIDSGWDVVGFATQLAGLAGGAVTFQTIPVANPDATSPDGSSIVEVDPDAVRAFTSGLLAGPGGNPAAAPAGTDPSTTTVDVSNASGTSGLAARVAETLSAAGFGSGSVGNASSSSTSSVLAPSPDDAGAAAVAAQLGGLPVRQDDGVQRGTARVVLGSDYSGPGSAGSTATAAPAVQAAPVEPPAAPVAATGGPTCVS</sequence>
<name>A0ABY6P1K8_9NOCA</name>
<keyword evidence="6" id="KW-1185">Reference proteome</keyword>
<reference evidence="5" key="1">
    <citation type="submission" date="2022-10" db="EMBL/GenBank/DDBJ databases">
        <title>Rhodococcus sp.75.</title>
        <authorList>
            <person name="Sun M."/>
        </authorList>
    </citation>
    <scope>NUCLEOTIDE SEQUENCE</scope>
    <source>
        <strain evidence="5">75</strain>
    </source>
</reference>
<dbReference type="Pfam" id="PF03816">
    <property type="entry name" value="LytR_cpsA_psr"/>
    <property type="match status" value="1"/>
</dbReference>
<proteinExistence type="inferred from homology"/>
<dbReference type="InterPro" id="IPR004474">
    <property type="entry name" value="LytR_CpsA_psr"/>
</dbReference>
<evidence type="ECO:0000313" key="5">
    <source>
        <dbReference type="EMBL" id="UZJ25537.1"/>
    </source>
</evidence>
<gene>
    <name evidence="5" type="ORF">RHODO2019_03455</name>
</gene>
<evidence type="ECO:0000259" key="3">
    <source>
        <dbReference type="Pfam" id="PF03816"/>
    </source>
</evidence>
<dbReference type="Proteomes" id="UP001164965">
    <property type="component" value="Chromosome"/>
</dbReference>
<dbReference type="InterPro" id="IPR050922">
    <property type="entry name" value="LytR/CpsA/Psr_CW_biosynth"/>
</dbReference>
<dbReference type="PANTHER" id="PTHR33392:SF6">
    <property type="entry name" value="POLYISOPRENYL-TEICHOIC ACID--PEPTIDOGLYCAN TEICHOIC ACID TRANSFERASE TAGU"/>
    <property type="match status" value="1"/>
</dbReference>
<evidence type="ECO:0000256" key="1">
    <source>
        <dbReference type="ARBA" id="ARBA00006068"/>
    </source>
</evidence>
<feature type="compositionally biased region" description="Polar residues" evidence="2">
    <location>
        <begin position="356"/>
        <end position="367"/>
    </location>
</feature>
<dbReference type="InterPro" id="IPR027381">
    <property type="entry name" value="LytR/CpsA/Psr_C"/>
</dbReference>